<evidence type="ECO:0000313" key="16">
    <source>
        <dbReference type="EMBL" id="KCZ90245.1"/>
    </source>
</evidence>
<evidence type="ECO:0000256" key="2">
    <source>
        <dbReference type="ARBA" id="ARBA00008224"/>
    </source>
</evidence>
<organism evidence="16 17">
    <name type="scientific">Hyphomonas jannaschiana VP2</name>
    <dbReference type="NCBI Taxonomy" id="1280952"/>
    <lineage>
        <taxon>Bacteria</taxon>
        <taxon>Pseudomonadati</taxon>
        <taxon>Pseudomonadota</taxon>
        <taxon>Alphaproteobacteria</taxon>
        <taxon>Hyphomonadales</taxon>
        <taxon>Hyphomonadaceae</taxon>
        <taxon>Hyphomonas</taxon>
    </lineage>
</organism>
<evidence type="ECO:0000256" key="14">
    <source>
        <dbReference type="ARBA" id="ARBA00045720"/>
    </source>
</evidence>
<keyword evidence="9" id="KW-0479">Metal-binding</keyword>
<evidence type="ECO:0000256" key="9">
    <source>
        <dbReference type="ARBA" id="ARBA00022723"/>
    </source>
</evidence>
<reference evidence="16 17" key="1">
    <citation type="journal article" date="2014" name="Antonie Van Leeuwenhoek">
        <title>Hyphomonas beringensis sp. nov. and Hyphomonas chukchiensis sp. nov., isolated from surface seawater of the Bering Sea and Chukchi Sea.</title>
        <authorList>
            <person name="Li C."/>
            <person name="Lai Q."/>
            <person name="Li G."/>
            <person name="Dong C."/>
            <person name="Wang J."/>
            <person name="Liao Y."/>
            <person name="Shao Z."/>
        </authorList>
    </citation>
    <scope>NUCLEOTIDE SEQUENCE [LARGE SCALE GENOMIC DNA]</scope>
    <source>
        <strain evidence="16 17">VP2</strain>
    </source>
</reference>
<keyword evidence="8 15" id="KW-0812">Transmembrane</keyword>
<evidence type="ECO:0000256" key="13">
    <source>
        <dbReference type="ARBA" id="ARBA00030934"/>
    </source>
</evidence>
<keyword evidence="5" id="KW-0475">Mercuric resistance</keyword>
<protein>
    <recommendedName>
        <fullName evidence="3">Mercuric transport protein MerT</fullName>
    </recommendedName>
    <alternativeName>
        <fullName evidence="13">Mercury ion transport protein</fullName>
    </alternativeName>
</protein>
<accession>A0A059FHW1</accession>
<keyword evidence="4" id="KW-0813">Transport</keyword>
<keyword evidence="11 15" id="KW-1133">Transmembrane helix</keyword>
<evidence type="ECO:0000256" key="5">
    <source>
        <dbReference type="ARBA" id="ARBA00022466"/>
    </source>
</evidence>
<feature type="transmembrane region" description="Helical" evidence="15">
    <location>
        <begin position="105"/>
        <end position="128"/>
    </location>
</feature>
<dbReference type="AlphaFoldDB" id="A0A059FHW1"/>
<dbReference type="eggNOG" id="ENOG5031I40">
    <property type="taxonomic scope" value="Bacteria"/>
</dbReference>
<dbReference type="InterPro" id="IPR003457">
    <property type="entry name" value="Transprt_MerT"/>
</dbReference>
<evidence type="ECO:0000313" key="17">
    <source>
        <dbReference type="Proteomes" id="UP000024816"/>
    </source>
</evidence>
<evidence type="ECO:0000256" key="12">
    <source>
        <dbReference type="ARBA" id="ARBA00023136"/>
    </source>
</evidence>
<comment type="similarity">
    <text evidence="2">Belongs to the MerT family.</text>
</comment>
<sequence length="132" mass="14162">MSPTEAETQPMQAVDGADDRKRKLFAAGGVIGAILASTCCVVPLLFVTLGISGAWIGNLTALEPYKPYFTGIALIFIGLGFRQVYFKAKPACVEGSYCAKPQSAVIAKTALWLSTVIVLLALTISWWAPLFY</sequence>
<keyword evidence="12 15" id="KW-0472">Membrane</keyword>
<dbReference type="GO" id="GO:0046872">
    <property type="term" value="F:metal ion binding"/>
    <property type="evidence" value="ECO:0007669"/>
    <property type="project" value="UniProtKB-KW"/>
</dbReference>
<keyword evidence="17" id="KW-1185">Reference proteome</keyword>
<dbReference type="GO" id="GO:0005886">
    <property type="term" value="C:plasma membrane"/>
    <property type="evidence" value="ECO:0007669"/>
    <property type="project" value="UniProtKB-SubCell"/>
</dbReference>
<evidence type="ECO:0000256" key="1">
    <source>
        <dbReference type="ARBA" id="ARBA00004429"/>
    </source>
</evidence>
<dbReference type="STRING" id="1280952.HJA_03421"/>
<dbReference type="Pfam" id="PF02411">
    <property type="entry name" value="MerT"/>
    <property type="match status" value="1"/>
</dbReference>
<dbReference type="OrthoDB" id="9813737at2"/>
<gene>
    <name evidence="16" type="ORF">HJA_03421</name>
</gene>
<keyword evidence="10" id="KW-0476">Mercury</keyword>
<comment type="function">
    <text evidence="14">Involved in mercury resistance. Probably transfers a mercuric ion from the periplasmic Hg(2+)-binding protein MerP to the cytoplasmic mercuric reductase MerA.</text>
</comment>
<evidence type="ECO:0000256" key="10">
    <source>
        <dbReference type="ARBA" id="ARBA00022914"/>
    </source>
</evidence>
<dbReference type="Proteomes" id="UP000024816">
    <property type="component" value="Unassembled WGS sequence"/>
</dbReference>
<evidence type="ECO:0000256" key="3">
    <source>
        <dbReference type="ARBA" id="ARBA00017053"/>
    </source>
</evidence>
<name>A0A059FHW1_9PROT</name>
<feature type="transmembrane region" description="Helical" evidence="15">
    <location>
        <begin position="68"/>
        <end position="85"/>
    </location>
</feature>
<comment type="subcellular location">
    <subcellularLocation>
        <location evidence="1">Cell inner membrane</location>
        <topology evidence="1">Multi-pass membrane protein</topology>
    </subcellularLocation>
</comment>
<evidence type="ECO:0000256" key="8">
    <source>
        <dbReference type="ARBA" id="ARBA00022692"/>
    </source>
</evidence>
<comment type="caution">
    <text evidence="16">The sequence shown here is derived from an EMBL/GenBank/DDBJ whole genome shotgun (WGS) entry which is preliminary data.</text>
</comment>
<evidence type="ECO:0000256" key="4">
    <source>
        <dbReference type="ARBA" id="ARBA00022448"/>
    </source>
</evidence>
<proteinExistence type="inferred from homology"/>
<keyword evidence="7" id="KW-0997">Cell inner membrane</keyword>
<dbReference type="EMBL" id="ARYJ01000002">
    <property type="protein sequence ID" value="KCZ90245.1"/>
    <property type="molecule type" value="Genomic_DNA"/>
</dbReference>
<keyword evidence="6" id="KW-1003">Cell membrane</keyword>
<dbReference type="GO" id="GO:0015097">
    <property type="term" value="F:mercury ion transmembrane transporter activity"/>
    <property type="evidence" value="ECO:0007669"/>
    <property type="project" value="InterPro"/>
</dbReference>
<feature type="transmembrane region" description="Helical" evidence="15">
    <location>
        <begin position="30"/>
        <end position="56"/>
    </location>
</feature>
<evidence type="ECO:0000256" key="7">
    <source>
        <dbReference type="ARBA" id="ARBA00022519"/>
    </source>
</evidence>
<dbReference type="PATRIC" id="fig|1280952.3.peg.684"/>
<evidence type="ECO:0000256" key="6">
    <source>
        <dbReference type="ARBA" id="ARBA00022475"/>
    </source>
</evidence>
<evidence type="ECO:0000256" key="11">
    <source>
        <dbReference type="ARBA" id="ARBA00022989"/>
    </source>
</evidence>
<evidence type="ECO:0000256" key="15">
    <source>
        <dbReference type="SAM" id="Phobius"/>
    </source>
</evidence>
<dbReference type="Gene3D" id="1.10.287.910">
    <property type="entry name" value="bacterial mercury transporter, merf"/>
    <property type="match status" value="1"/>
</dbReference>